<evidence type="ECO:0000313" key="2">
    <source>
        <dbReference type="Proteomes" id="UP001239019"/>
    </source>
</evidence>
<proteinExistence type="predicted"/>
<protein>
    <recommendedName>
        <fullName evidence="3">ABC-type amino acid transport substrate-binding protein</fullName>
    </recommendedName>
</protein>
<dbReference type="SUPFAM" id="SSF53850">
    <property type="entry name" value="Periplasmic binding protein-like II"/>
    <property type="match status" value="1"/>
</dbReference>
<organism evidence="1 2">
    <name type="scientific">Natronospira bacteriovora</name>
    <dbReference type="NCBI Taxonomy" id="3069753"/>
    <lineage>
        <taxon>Bacteria</taxon>
        <taxon>Pseudomonadati</taxon>
        <taxon>Pseudomonadota</taxon>
        <taxon>Gammaproteobacteria</taxon>
        <taxon>Natronospirales</taxon>
        <taxon>Natronospiraceae</taxon>
        <taxon>Natronospira</taxon>
    </lineage>
</organism>
<dbReference type="RefSeq" id="WP_306727204.1">
    <property type="nucleotide sequence ID" value="NZ_JAVDDT010000001.1"/>
</dbReference>
<reference evidence="1 2" key="1">
    <citation type="submission" date="2023-08" db="EMBL/GenBank/DDBJ databases">
        <title>Whole-genome sequencing of halo(alkali)philic microorganisms from hypersaline lakes.</title>
        <authorList>
            <person name="Sorokin D.Y."/>
            <person name="Abbas B."/>
            <person name="Merkel A.Y."/>
        </authorList>
    </citation>
    <scope>NUCLEOTIDE SEQUENCE [LARGE SCALE GENOMIC DNA]</scope>
    <source>
        <strain evidence="1 2">AB-CW4</strain>
    </source>
</reference>
<keyword evidence="2" id="KW-1185">Reference proteome</keyword>
<comment type="caution">
    <text evidence="1">The sequence shown here is derived from an EMBL/GenBank/DDBJ whole genome shotgun (WGS) entry which is preliminary data.</text>
</comment>
<sequence>MTMSNWGRRQSVLAVLFFMLALKPALAVAEVLEVGHIRPDVGEDQRSDYFLELLDAALAASSETFGPYRLVEAPVQMTQSRAMHEMGRDEYVHVIWTMTSTDRETELRPVRIPLLRGLLGVRAAVVPAGQAARLEGVDTLETLSELIPGQGHDWPDTAILRANGIRVETASSYEGLFRMLVRGRIDYIPRSVAEVWGERSMYQRHDLVIADHFLLAYTAPIYFFVAADNSALAERLEYGLNRLIESGEFRHRFETHPANREAIERFFANPRPIIWLNNPDLPEETPLDVAELWFEPVFRHHEVGD</sequence>
<evidence type="ECO:0008006" key="3">
    <source>
        <dbReference type="Google" id="ProtNLM"/>
    </source>
</evidence>
<name>A0ABU0W5J5_9GAMM</name>
<gene>
    <name evidence="1" type="ORF">RBH19_02405</name>
</gene>
<evidence type="ECO:0000313" key="1">
    <source>
        <dbReference type="EMBL" id="MDQ2068725.1"/>
    </source>
</evidence>
<dbReference type="EMBL" id="JAVDDT010000001">
    <property type="protein sequence ID" value="MDQ2068725.1"/>
    <property type="molecule type" value="Genomic_DNA"/>
</dbReference>
<dbReference type="Proteomes" id="UP001239019">
    <property type="component" value="Unassembled WGS sequence"/>
</dbReference>
<accession>A0ABU0W5J5</accession>